<reference evidence="2 3" key="1">
    <citation type="submission" date="2014-02" db="EMBL/GenBank/DDBJ databases">
        <title>Draft genome sequence of Lysinibacillus odysseyi NBRC 100172.</title>
        <authorList>
            <person name="Zhang F."/>
            <person name="Wang G."/>
            <person name="Zhang L."/>
        </authorList>
    </citation>
    <scope>NUCLEOTIDE SEQUENCE [LARGE SCALE GENOMIC DNA]</scope>
    <source>
        <strain evidence="2 3">NBRC 100172</strain>
    </source>
</reference>
<evidence type="ECO:0000313" key="3">
    <source>
        <dbReference type="Proteomes" id="UP000030437"/>
    </source>
</evidence>
<dbReference type="RefSeq" id="WP_036153679.1">
    <property type="nucleotide sequence ID" value="NZ_AVCX01000007.1"/>
</dbReference>
<organism evidence="2 3">
    <name type="scientific">Lysinibacillus odysseyi 34hs-1 = NBRC 100172</name>
    <dbReference type="NCBI Taxonomy" id="1220589"/>
    <lineage>
        <taxon>Bacteria</taxon>
        <taxon>Bacillati</taxon>
        <taxon>Bacillota</taxon>
        <taxon>Bacilli</taxon>
        <taxon>Bacillales</taxon>
        <taxon>Bacillaceae</taxon>
        <taxon>Lysinibacillus</taxon>
    </lineage>
</organism>
<dbReference type="Proteomes" id="UP000030437">
    <property type="component" value="Unassembled WGS sequence"/>
</dbReference>
<proteinExistence type="predicted"/>
<comment type="caution">
    <text evidence="2">The sequence shown here is derived from an EMBL/GenBank/DDBJ whole genome shotgun (WGS) entry which is preliminary data.</text>
</comment>
<gene>
    <name evidence="2" type="ORF">CD32_08980</name>
</gene>
<keyword evidence="3" id="KW-1185">Reference proteome</keyword>
<evidence type="ECO:0000313" key="2">
    <source>
        <dbReference type="EMBL" id="KGR85360.1"/>
    </source>
</evidence>
<evidence type="ECO:0000256" key="1">
    <source>
        <dbReference type="SAM" id="Phobius"/>
    </source>
</evidence>
<dbReference type="EMBL" id="JPVP01000054">
    <property type="protein sequence ID" value="KGR85360.1"/>
    <property type="molecule type" value="Genomic_DNA"/>
</dbReference>
<dbReference type="AlphaFoldDB" id="A0A0A3IPI4"/>
<protein>
    <submittedName>
        <fullName evidence="2">Uncharacterized protein</fullName>
    </submittedName>
</protein>
<accession>A0A0A3IPI4</accession>
<name>A0A0A3IPI4_9BACI</name>
<feature type="transmembrane region" description="Helical" evidence="1">
    <location>
        <begin position="57"/>
        <end position="81"/>
    </location>
</feature>
<keyword evidence="1" id="KW-0812">Transmembrane</keyword>
<keyword evidence="1" id="KW-1133">Transmembrane helix</keyword>
<keyword evidence="1" id="KW-0472">Membrane</keyword>
<sequence length="94" mass="10623">MLNKALRMVLLTGIFLSGIGILLIFLSPELGMSLTENWLRNVGSAETDLYHLIVKHYIMAFLIIGGIFLSIGLTTSIYCFYKSRLLALEKHRSF</sequence>
<dbReference type="OrthoDB" id="2429151at2"/>